<evidence type="ECO:0000256" key="9">
    <source>
        <dbReference type="ARBA" id="ARBA00022989"/>
    </source>
</evidence>
<comment type="caution">
    <text evidence="15">The sequence shown here is derived from an EMBL/GenBank/DDBJ whole genome shotgun (WGS) entry which is preliminary data.</text>
</comment>
<sequence>MAYNLREGVARYDNVAVALHWLIVVVLIAQFGTGWIFSGMERGDARTAWFEWHRTLGFLVLLLTVVRLGWRLTHPPPPFPPDFPGWQRILSRAVHWLFYALLIALPLAGWVYVSTGSTAAETGMTTLVGGTPWPIIPGLPRSLHRPAAEMHVVLVWIAVALIALHVAAALKHRFVDRSPVANRMPPFRVRVH</sequence>
<gene>
    <name evidence="15" type="ORF">ACFFFU_12160</name>
</gene>
<dbReference type="RefSeq" id="WP_189495520.1">
    <property type="nucleotide sequence ID" value="NZ_BMZT01000003.1"/>
</dbReference>
<feature type="transmembrane region" description="Helical" evidence="13">
    <location>
        <begin position="12"/>
        <end position="32"/>
    </location>
</feature>
<dbReference type="Proteomes" id="UP001589898">
    <property type="component" value="Unassembled WGS sequence"/>
</dbReference>
<evidence type="ECO:0000256" key="5">
    <source>
        <dbReference type="ARBA" id="ARBA00022617"/>
    </source>
</evidence>
<evidence type="ECO:0000259" key="14">
    <source>
        <dbReference type="Pfam" id="PF01292"/>
    </source>
</evidence>
<feature type="transmembrane region" description="Helical" evidence="13">
    <location>
        <begin position="52"/>
        <end position="72"/>
    </location>
</feature>
<dbReference type="SUPFAM" id="SSF81342">
    <property type="entry name" value="Transmembrane di-heme cytochromes"/>
    <property type="match status" value="1"/>
</dbReference>
<dbReference type="PANTHER" id="PTHR30529">
    <property type="entry name" value="CYTOCHROME B561"/>
    <property type="match status" value="1"/>
</dbReference>
<keyword evidence="10" id="KW-0408">Iron</keyword>
<evidence type="ECO:0000256" key="11">
    <source>
        <dbReference type="ARBA" id="ARBA00023136"/>
    </source>
</evidence>
<organism evidence="15 16">
    <name type="scientific">Luteimonas padinae</name>
    <dbReference type="NCBI Taxonomy" id="1714359"/>
    <lineage>
        <taxon>Bacteria</taxon>
        <taxon>Pseudomonadati</taxon>
        <taxon>Pseudomonadota</taxon>
        <taxon>Gammaproteobacteria</taxon>
        <taxon>Lysobacterales</taxon>
        <taxon>Lysobacteraceae</taxon>
        <taxon>Luteimonas</taxon>
    </lineage>
</organism>
<comment type="similarity">
    <text evidence="12">Belongs to the cytochrome b561 family.</text>
</comment>
<evidence type="ECO:0000256" key="1">
    <source>
        <dbReference type="ARBA" id="ARBA00001970"/>
    </source>
</evidence>
<protein>
    <submittedName>
        <fullName evidence="15">Cytochrome b</fullName>
    </submittedName>
</protein>
<proteinExistence type="inferred from homology"/>
<evidence type="ECO:0000256" key="10">
    <source>
        <dbReference type="ARBA" id="ARBA00023004"/>
    </source>
</evidence>
<reference evidence="15 16" key="1">
    <citation type="submission" date="2024-09" db="EMBL/GenBank/DDBJ databases">
        <authorList>
            <person name="Sun Q."/>
            <person name="Mori K."/>
        </authorList>
    </citation>
    <scope>NUCLEOTIDE SEQUENCE [LARGE SCALE GENOMIC DNA]</scope>
    <source>
        <strain evidence="15 16">KCTC 52403</strain>
    </source>
</reference>
<evidence type="ECO:0000256" key="4">
    <source>
        <dbReference type="ARBA" id="ARBA00022475"/>
    </source>
</evidence>
<evidence type="ECO:0000313" key="15">
    <source>
        <dbReference type="EMBL" id="MFC0718493.1"/>
    </source>
</evidence>
<evidence type="ECO:0000256" key="6">
    <source>
        <dbReference type="ARBA" id="ARBA00022692"/>
    </source>
</evidence>
<dbReference type="EMBL" id="JBHLTF010000032">
    <property type="protein sequence ID" value="MFC0718493.1"/>
    <property type="molecule type" value="Genomic_DNA"/>
</dbReference>
<dbReference type="PANTHER" id="PTHR30529:SF1">
    <property type="entry name" value="CYTOCHROME B561 HOMOLOG 2"/>
    <property type="match status" value="1"/>
</dbReference>
<evidence type="ECO:0000256" key="12">
    <source>
        <dbReference type="ARBA" id="ARBA00037975"/>
    </source>
</evidence>
<keyword evidence="8" id="KW-0249">Electron transport</keyword>
<evidence type="ECO:0000256" key="3">
    <source>
        <dbReference type="ARBA" id="ARBA00022448"/>
    </source>
</evidence>
<keyword evidence="16" id="KW-1185">Reference proteome</keyword>
<keyword evidence="5" id="KW-0349">Heme</keyword>
<dbReference type="InterPro" id="IPR052168">
    <property type="entry name" value="Cytochrome_b561_oxidase"/>
</dbReference>
<feature type="transmembrane region" description="Helical" evidence="13">
    <location>
        <begin position="150"/>
        <end position="170"/>
    </location>
</feature>
<keyword evidence="3" id="KW-0813">Transport</keyword>
<keyword evidence="9 13" id="KW-1133">Transmembrane helix</keyword>
<evidence type="ECO:0000256" key="7">
    <source>
        <dbReference type="ARBA" id="ARBA00022723"/>
    </source>
</evidence>
<evidence type="ECO:0000256" key="2">
    <source>
        <dbReference type="ARBA" id="ARBA00004651"/>
    </source>
</evidence>
<dbReference type="InterPro" id="IPR016174">
    <property type="entry name" value="Di-haem_cyt_TM"/>
</dbReference>
<evidence type="ECO:0000256" key="8">
    <source>
        <dbReference type="ARBA" id="ARBA00022982"/>
    </source>
</evidence>
<dbReference type="Gene3D" id="1.20.950.20">
    <property type="entry name" value="Transmembrane di-heme cytochromes, Chain C"/>
    <property type="match status" value="1"/>
</dbReference>
<feature type="transmembrane region" description="Helical" evidence="13">
    <location>
        <begin position="93"/>
        <end position="113"/>
    </location>
</feature>
<dbReference type="InterPro" id="IPR011577">
    <property type="entry name" value="Cyt_b561_bac/Ni-Hgenase"/>
</dbReference>
<dbReference type="Pfam" id="PF01292">
    <property type="entry name" value="Ni_hydr_CYTB"/>
    <property type="match status" value="1"/>
</dbReference>
<evidence type="ECO:0000313" key="16">
    <source>
        <dbReference type="Proteomes" id="UP001589898"/>
    </source>
</evidence>
<feature type="domain" description="Cytochrome b561 bacterial/Ni-hydrogenase" evidence="14">
    <location>
        <begin position="11"/>
        <end position="184"/>
    </location>
</feature>
<name>A0ABV6SYI8_9GAMM</name>
<comment type="subcellular location">
    <subcellularLocation>
        <location evidence="2">Cell membrane</location>
        <topology evidence="2">Multi-pass membrane protein</topology>
    </subcellularLocation>
</comment>
<evidence type="ECO:0000256" key="13">
    <source>
        <dbReference type="SAM" id="Phobius"/>
    </source>
</evidence>
<keyword evidence="4" id="KW-1003">Cell membrane</keyword>
<keyword evidence="11 13" id="KW-0472">Membrane</keyword>
<accession>A0ABV6SYI8</accession>
<keyword evidence="6 13" id="KW-0812">Transmembrane</keyword>
<keyword evidence="7" id="KW-0479">Metal-binding</keyword>
<comment type="cofactor">
    <cofactor evidence="1">
        <name>heme b</name>
        <dbReference type="ChEBI" id="CHEBI:60344"/>
    </cofactor>
</comment>